<gene>
    <name evidence="1" type="ORF">MRB53_020266</name>
</gene>
<accession>A0ACC2L0G5</accession>
<dbReference type="Proteomes" id="UP001234297">
    <property type="component" value="Chromosome 6"/>
</dbReference>
<evidence type="ECO:0000313" key="2">
    <source>
        <dbReference type="Proteomes" id="UP001234297"/>
    </source>
</evidence>
<sequence length="109" mass="12196">MSPGQPLYATQFGRISLLWSTEIPPILFLLLLLPGRSSISHPARTPHLTALNLSLTPSNLSNLGDLCWEHVGRVMNLFGTISCEAKACTHFVYYEKVICKNSHKHFSYP</sequence>
<keyword evidence="2" id="KW-1185">Reference proteome</keyword>
<reference evidence="1 2" key="1">
    <citation type="journal article" date="2022" name="Hortic Res">
        <title>A haplotype resolved chromosomal level avocado genome allows analysis of novel avocado genes.</title>
        <authorList>
            <person name="Nath O."/>
            <person name="Fletcher S.J."/>
            <person name="Hayward A."/>
            <person name="Shaw L.M."/>
            <person name="Masouleh A.K."/>
            <person name="Furtado A."/>
            <person name="Henry R.J."/>
            <person name="Mitter N."/>
        </authorList>
    </citation>
    <scope>NUCLEOTIDE SEQUENCE [LARGE SCALE GENOMIC DNA]</scope>
    <source>
        <strain evidence="2">cv. Hass</strain>
    </source>
</reference>
<organism evidence="1 2">
    <name type="scientific">Persea americana</name>
    <name type="common">Avocado</name>
    <dbReference type="NCBI Taxonomy" id="3435"/>
    <lineage>
        <taxon>Eukaryota</taxon>
        <taxon>Viridiplantae</taxon>
        <taxon>Streptophyta</taxon>
        <taxon>Embryophyta</taxon>
        <taxon>Tracheophyta</taxon>
        <taxon>Spermatophyta</taxon>
        <taxon>Magnoliopsida</taxon>
        <taxon>Magnoliidae</taxon>
        <taxon>Laurales</taxon>
        <taxon>Lauraceae</taxon>
        <taxon>Persea</taxon>
    </lineage>
</organism>
<name>A0ACC2L0G5_PERAE</name>
<protein>
    <submittedName>
        <fullName evidence="1">Uncharacterized protein</fullName>
    </submittedName>
</protein>
<evidence type="ECO:0000313" key="1">
    <source>
        <dbReference type="EMBL" id="KAJ8626959.1"/>
    </source>
</evidence>
<dbReference type="EMBL" id="CM056814">
    <property type="protein sequence ID" value="KAJ8626959.1"/>
    <property type="molecule type" value="Genomic_DNA"/>
</dbReference>
<proteinExistence type="predicted"/>
<comment type="caution">
    <text evidence="1">The sequence shown here is derived from an EMBL/GenBank/DDBJ whole genome shotgun (WGS) entry which is preliminary data.</text>
</comment>